<dbReference type="EMBL" id="GGEC01015362">
    <property type="protein sequence ID" value="MBW95845.1"/>
    <property type="molecule type" value="Transcribed_RNA"/>
</dbReference>
<proteinExistence type="predicted"/>
<dbReference type="AlphaFoldDB" id="A0A2P2JQU0"/>
<protein>
    <submittedName>
        <fullName evidence="1">Uncharacterized protein LOC100786276</fullName>
    </submittedName>
</protein>
<name>A0A2P2JQU0_RHIMU</name>
<organism evidence="1">
    <name type="scientific">Rhizophora mucronata</name>
    <name type="common">Asiatic mangrove</name>
    <dbReference type="NCBI Taxonomy" id="61149"/>
    <lineage>
        <taxon>Eukaryota</taxon>
        <taxon>Viridiplantae</taxon>
        <taxon>Streptophyta</taxon>
        <taxon>Embryophyta</taxon>
        <taxon>Tracheophyta</taxon>
        <taxon>Spermatophyta</taxon>
        <taxon>Magnoliopsida</taxon>
        <taxon>eudicotyledons</taxon>
        <taxon>Gunneridae</taxon>
        <taxon>Pentapetalae</taxon>
        <taxon>rosids</taxon>
        <taxon>fabids</taxon>
        <taxon>Malpighiales</taxon>
        <taxon>Rhizophoraceae</taxon>
        <taxon>Rhizophora</taxon>
    </lineage>
</organism>
<reference evidence="1" key="1">
    <citation type="submission" date="2018-02" db="EMBL/GenBank/DDBJ databases">
        <title>Rhizophora mucronata_Transcriptome.</title>
        <authorList>
            <person name="Meera S.P."/>
            <person name="Sreeshan A."/>
            <person name="Augustine A."/>
        </authorList>
    </citation>
    <scope>NUCLEOTIDE SEQUENCE</scope>
    <source>
        <tissue evidence="1">Leaf</tissue>
    </source>
</reference>
<sequence>MPPYELPKSGSFLRRTPVEQLRRNWLRLS</sequence>
<accession>A0A2P2JQU0</accession>
<evidence type="ECO:0000313" key="1">
    <source>
        <dbReference type="EMBL" id="MBW95845.1"/>
    </source>
</evidence>